<accession>A0A7I8DTQ1</accession>
<dbReference type="PROSITE" id="PS01124">
    <property type="entry name" value="HTH_ARAC_FAMILY_2"/>
    <property type="match status" value="1"/>
</dbReference>
<dbReference type="PANTHER" id="PTHR47504">
    <property type="entry name" value="RIGHT ORIGIN-BINDING PROTEIN"/>
    <property type="match status" value="1"/>
</dbReference>
<dbReference type="Pfam" id="PF21629">
    <property type="entry name" value="Bleomycin_resist_prot_dom"/>
    <property type="match status" value="1"/>
</dbReference>
<dbReference type="EMBL" id="AP023368">
    <property type="protein sequence ID" value="BCK00695.1"/>
    <property type="molecule type" value="Genomic_DNA"/>
</dbReference>
<dbReference type="Proteomes" id="UP000515703">
    <property type="component" value="Chromosome"/>
</dbReference>
<dbReference type="InterPro" id="IPR009057">
    <property type="entry name" value="Homeodomain-like_sf"/>
</dbReference>
<dbReference type="Pfam" id="PF12833">
    <property type="entry name" value="HTH_18"/>
    <property type="match status" value="1"/>
</dbReference>
<dbReference type="SUPFAM" id="SSF54593">
    <property type="entry name" value="Glyoxalase/Bleomycin resistance protein/Dihydroxybiphenyl dioxygenase"/>
    <property type="match status" value="1"/>
</dbReference>
<organism evidence="5 6">
    <name type="scientific">Anaerocolumna chitinilytica</name>
    <dbReference type="NCBI Taxonomy" id="1727145"/>
    <lineage>
        <taxon>Bacteria</taxon>
        <taxon>Bacillati</taxon>
        <taxon>Bacillota</taxon>
        <taxon>Clostridia</taxon>
        <taxon>Lachnospirales</taxon>
        <taxon>Lachnospiraceae</taxon>
        <taxon>Anaerocolumna</taxon>
    </lineage>
</organism>
<dbReference type="Gene3D" id="1.10.10.60">
    <property type="entry name" value="Homeodomain-like"/>
    <property type="match status" value="2"/>
</dbReference>
<evidence type="ECO:0000313" key="6">
    <source>
        <dbReference type="Proteomes" id="UP000515703"/>
    </source>
</evidence>
<sequence>MSEIKQLQKAVDYIETNITTELDYTEIAKQACMSTFHFQRLFSILCGHTIGEYIRNRRLSLAAMEMMSTEKNIIEIALRYGYDTPEGFTRAFHRYFGITPSAARDRKIVLPSFEKLSVQKTLFGGMVEMDDMTSFSKRGYYVKENAPVYFTNDMDLTCKWFRDVLGWYGDICGRDEKDNPIYGCVFDYPGELIVANLTPFRGIHLFNGEPGKGVVAFINIQGIDTFHKFVRDNGWNQISEIYEQPWGAKECCVTTIDGSIIRFFETSV</sequence>
<reference evidence="5 6" key="1">
    <citation type="submission" date="2020-08" db="EMBL/GenBank/DDBJ databases">
        <title>Draft genome sequencing of an Anaerocolumna strain isolated from anoxic soil subjected to BSD treatment.</title>
        <authorList>
            <person name="Uek A."/>
            <person name="Tonouchi A."/>
        </authorList>
    </citation>
    <scope>NUCLEOTIDE SEQUENCE [LARGE SCALE GENOMIC DNA]</scope>
    <source>
        <strain evidence="5 6">CTTW</strain>
    </source>
</reference>
<feature type="domain" description="HTH araC/xylS-type" evidence="4">
    <location>
        <begin position="8"/>
        <end position="106"/>
    </location>
</feature>
<reference evidence="5 6" key="2">
    <citation type="submission" date="2020-08" db="EMBL/GenBank/DDBJ databases">
        <authorList>
            <person name="Ueki A."/>
            <person name="Tonouchi A."/>
        </authorList>
    </citation>
    <scope>NUCLEOTIDE SEQUENCE [LARGE SCALE GENOMIC DNA]</scope>
    <source>
        <strain evidence="5 6">CTTW</strain>
    </source>
</reference>
<dbReference type="InterPro" id="IPR020449">
    <property type="entry name" value="Tscrpt_reg_AraC-type_HTH"/>
</dbReference>
<dbReference type="InterPro" id="IPR049459">
    <property type="entry name" value="Bleomycin_resist_prot_dom"/>
</dbReference>
<dbReference type="Gene3D" id="3.30.1900.10">
    <property type="entry name" value="glyoxalase-related enzyme like domain"/>
    <property type="match status" value="1"/>
</dbReference>
<dbReference type="InterPro" id="IPR029068">
    <property type="entry name" value="Glyas_Bleomycin-R_OHBP_Dase"/>
</dbReference>
<dbReference type="PANTHER" id="PTHR47504:SF5">
    <property type="entry name" value="RIGHT ORIGIN-BINDING PROTEIN"/>
    <property type="match status" value="1"/>
</dbReference>
<evidence type="ECO:0000313" key="5">
    <source>
        <dbReference type="EMBL" id="BCK00695.1"/>
    </source>
</evidence>
<name>A0A7I8DTQ1_9FIRM</name>
<dbReference type="PRINTS" id="PR00032">
    <property type="entry name" value="HTHARAC"/>
</dbReference>
<protein>
    <recommendedName>
        <fullName evidence="4">HTH araC/xylS-type domain-containing protein</fullName>
    </recommendedName>
</protein>
<dbReference type="GO" id="GO:0043565">
    <property type="term" value="F:sequence-specific DNA binding"/>
    <property type="evidence" value="ECO:0007669"/>
    <property type="project" value="InterPro"/>
</dbReference>
<keyword evidence="2" id="KW-0238">DNA-binding</keyword>
<keyword evidence="3" id="KW-0804">Transcription</keyword>
<dbReference type="AlphaFoldDB" id="A0A7I8DTQ1"/>
<dbReference type="RefSeq" id="WP_185256342.1">
    <property type="nucleotide sequence ID" value="NZ_AP023368.1"/>
</dbReference>
<keyword evidence="1" id="KW-0805">Transcription regulation</keyword>
<dbReference type="SMART" id="SM00342">
    <property type="entry name" value="HTH_ARAC"/>
    <property type="match status" value="1"/>
</dbReference>
<evidence type="ECO:0000256" key="3">
    <source>
        <dbReference type="ARBA" id="ARBA00023163"/>
    </source>
</evidence>
<gene>
    <name evidence="5" type="ORF">bsdcttw_37350</name>
</gene>
<dbReference type="KEGG" id="acht:bsdcttw_37350"/>
<dbReference type="Gene3D" id="3.30.720.110">
    <property type="match status" value="1"/>
</dbReference>
<dbReference type="GO" id="GO:0003700">
    <property type="term" value="F:DNA-binding transcription factor activity"/>
    <property type="evidence" value="ECO:0007669"/>
    <property type="project" value="InterPro"/>
</dbReference>
<evidence type="ECO:0000256" key="1">
    <source>
        <dbReference type="ARBA" id="ARBA00023015"/>
    </source>
</evidence>
<dbReference type="SUPFAM" id="SSF46689">
    <property type="entry name" value="Homeodomain-like"/>
    <property type="match status" value="2"/>
</dbReference>
<evidence type="ECO:0000259" key="4">
    <source>
        <dbReference type="PROSITE" id="PS01124"/>
    </source>
</evidence>
<dbReference type="InterPro" id="IPR018060">
    <property type="entry name" value="HTH_AraC"/>
</dbReference>
<evidence type="ECO:0000256" key="2">
    <source>
        <dbReference type="ARBA" id="ARBA00023125"/>
    </source>
</evidence>
<keyword evidence="6" id="KW-1185">Reference proteome</keyword>
<dbReference type="InterPro" id="IPR050959">
    <property type="entry name" value="MarA-like"/>
</dbReference>
<proteinExistence type="predicted"/>